<dbReference type="GO" id="GO:0044780">
    <property type="term" value="P:bacterial-type flagellum assembly"/>
    <property type="evidence" value="ECO:0007669"/>
    <property type="project" value="InterPro"/>
</dbReference>
<sequence length="122" mass="14534">MHSNRSIAYQTYQQNQINTASQGKLLLMLYDGALKFLRLSMRSLEEKNFEKTNEYLKKTQDIIRELMATIDFEAGEIAQNLYSLYEFMDRELVQANIKKDMERIKNIQQMMQDLRITWAQVI</sequence>
<keyword evidence="6" id="KW-0282">Flagellum</keyword>
<keyword evidence="5" id="KW-0143">Chaperone</keyword>
<dbReference type="PIRSF" id="PIRSF039090">
    <property type="entry name" value="Flis"/>
    <property type="match status" value="1"/>
</dbReference>
<protein>
    <submittedName>
        <fullName evidence="6">Flagellar protein FliS</fullName>
    </submittedName>
</protein>
<proteinExistence type="inferred from homology"/>
<dbReference type="SUPFAM" id="SSF101116">
    <property type="entry name" value="Flagellar export chaperone FliS"/>
    <property type="match status" value="1"/>
</dbReference>
<evidence type="ECO:0000256" key="1">
    <source>
        <dbReference type="ARBA" id="ARBA00004514"/>
    </source>
</evidence>
<dbReference type="PANTHER" id="PTHR34773:SF1">
    <property type="entry name" value="FLAGELLAR SECRETION CHAPERONE FLIS"/>
    <property type="match status" value="1"/>
</dbReference>
<evidence type="ECO:0000256" key="5">
    <source>
        <dbReference type="ARBA" id="ARBA00023186"/>
    </source>
</evidence>
<dbReference type="Gene3D" id="1.20.120.340">
    <property type="entry name" value="Flagellar protein FliS"/>
    <property type="match status" value="1"/>
</dbReference>
<dbReference type="RefSeq" id="WP_087678395.1">
    <property type="nucleotide sequence ID" value="NZ_FUWV01000004.1"/>
</dbReference>
<dbReference type="CDD" id="cd16098">
    <property type="entry name" value="FliS"/>
    <property type="match status" value="1"/>
</dbReference>
<keyword evidence="4" id="KW-1005">Bacterial flagellum biogenesis</keyword>
<gene>
    <name evidence="6" type="ORF">SAMN02745973_00921</name>
</gene>
<keyword evidence="3" id="KW-0963">Cytoplasm</keyword>
<reference evidence="6 7" key="1">
    <citation type="submission" date="2017-02" db="EMBL/GenBank/DDBJ databases">
        <authorList>
            <person name="Peterson S.W."/>
        </authorList>
    </citation>
    <scope>NUCLEOTIDE SEQUENCE [LARGE SCALE GENOMIC DNA]</scope>
    <source>
        <strain evidence="6 7">DSM 15102</strain>
    </source>
</reference>
<dbReference type="GO" id="GO:0005829">
    <property type="term" value="C:cytosol"/>
    <property type="evidence" value="ECO:0007669"/>
    <property type="project" value="UniProtKB-SubCell"/>
</dbReference>
<accession>A0A1T4LEL1</accession>
<evidence type="ECO:0000313" key="6">
    <source>
        <dbReference type="EMBL" id="SJZ53061.1"/>
    </source>
</evidence>
<evidence type="ECO:0000256" key="4">
    <source>
        <dbReference type="ARBA" id="ARBA00022795"/>
    </source>
</evidence>
<dbReference type="OrthoDB" id="1524959at2"/>
<dbReference type="GO" id="GO:0071973">
    <property type="term" value="P:bacterial-type flagellum-dependent cell motility"/>
    <property type="evidence" value="ECO:0007669"/>
    <property type="project" value="TreeGrafter"/>
</dbReference>
<dbReference type="NCBIfam" id="TIGR00208">
    <property type="entry name" value="fliS"/>
    <property type="match status" value="1"/>
</dbReference>
<dbReference type="InterPro" id="IPR036584">
    <property type="entry name" value="FliS_sf"/>
</dbReference>
<keyword evidence="6" id="KW-0966">Cell projection</keyword>
<dbReference type="EMBL" id="FUWV01000004">
    <property type="protein sequence ID" value="SJZ53061.1"/>
    <property type="molecule type" value="Genomic_DNA"/>
</dbReference>
<organism evidence="6 7">
    <name type="scientific">Garciella nitratireducens DSM 15102</name>
    <dbReference type="NCBI Taxonomy" id="1121911"/>
    <lineage>
        <taxon>Bacteria</taxon>
        <taxon>Bacillati</taxon>
        <taxon>Bacillota</taxon>
        <taxon>Clostridia</taxon>
        <taxon>Eubacteriales</taxon>
        <taxon>Eubacteriaceae</taxon>
        <taxon>Garciella</taxon>
    </lineage>
</organism>
<keyword evidence="7" id="KW-1185">Reference proteome</keyword>
<evidence type="ECO:0000256" key="2">
    <source>
        <dbReference type="ARBA" id="ARBA00008787"/>
    </source>
</evidence>
<dbReference type="PANTHER" id="PTHR34773">
    <property type="entry name" value="FLAGELLAR SECRETION CHAPERONE FLIS"/>
    <property type="match status" value="1"/>
</dbReference>
<name>A0A1T4LEL1_9FIRM</name>
<evidence type="ECO:0000313" key="7">
    <source>
        <dbReference type="Proteomes" id="UP000196365"/>
    </source>
</evidence>
<evidence type="ECO:0000256" key="3">
    <source>
        <dbReference type="ARBA" id="ARBA00022490"/>
    </source>
</evidence>
<comment type="similarity">
    <text evidence="2">Belongs to the FliS family.</text>
</comment>
<dbReference type="Proteomes" id="UP000196365">
    <property type="component" value="Unassembled WGS sequence"/>
</dbReference>
<dbReference type="AlphaFoldDB" id="A0A1T4LEL1"/>
<comment type="subcellular location">
    <subcellularLocation>
        <location evidence="1">Cytoplasm</location>
        <location evidence="1">Cytosol</location>
    </subcellularLocation>
</comment>
<dbReference type="InterPro" id="IPR003713">
    <property type="entry name" value="FliS"/>
</dbReference>
<keyword evidence="6" id="KW-0969">Cilium</keyword>
<dbReference type="Pfam" id="PF02561">
    <property type="entry name" value="FliS"/>
    <property type="match status" value="1"/>
</dbReference>